<protein>
    <recommendedName>
        <fullName evidence="5">Homeobox domain-containing protein</fullName>
    </recommendedName>
</protein>
<feature type="DNA-binding region" description="Homeobox" evidence="2">
    <location>
        <begin position="166"/>
        <end position="232"/>
    </location>
</feature>
<accession>G0P9W2</accession>
<evidence type="ECO:0000313" key="7">
    <source>
        <dbReference type="Proteomes" id="UP000008068"/>
    </source>
</evidence>
<dbReference type="OrthoDB" id="5869797at2759"/>
<dbReference type="PROSITE" id="PS50071">
    <property type="entry name" value="HOMEOBOX_2"/>
    <property type="match status" value="2"/>
</dbReference>
<feature type="domain" description="Homeobox" evidence="5">
    <location>
        <begin position="86"/>
        <end position="146"/>
    </location>
</feature>
<dbReference type="InterPro" id="IPR057076">
    <property type="entry name" value="HTH_71"/>
</dbReference>
<evidence type="ECO:0000256" key="1">
    <source>
        <dbReference type="ARBA" id="ARBA00004123"/>
    </source>
</evidence>
<dbReference type="InterPro" id="IPR057077">
    <property type="entry name" value="HTH_72"/>
</dbReference>
<feature type="region of interest" description="Disordered" evidence="4">
    <location>
        <begin position="73"/>
        <end position="95"/>
    </location>
</feature>
<dbReference type="EMBL" id="GL380159">
    <property type="protein sequence ID" value="EGT48760.1"/>
    <property type="molecule type" value="Genomic_DNA"/>
</dbReference>
<keyword evidence="2 3" id="KW-0371">Homeobox</keyword>
<dbReference type="eggNOG" id="ENOG502THIM">
    <property type="taxonomic scope" value="Eukaryota"/>
</dbReference>
<evidence type="ECO:0000256" key="2">
    <source>
        <dbReference type="PROSITE-ProRule" id="PRU00108"/>
    </source>
</evidence>
<gene>
    <name evidence="6" type="ORF">CAEBREN_09152</name>
</gene>
<dbReference type="Pfam" id="PF00046">
    <property type="entry name" value="Homeodomain"/>
    <property type="match status" value="1"/>
</dbReference>
<evidence type="ECO:0000259" key="5">
    <source>
        <dbReference type="PROSITE" id="PS50071"/>
    </source>
</evidence>
<dbReference type="Proteomes" id="UP000008068">
    <property type="component" value="Unassembled WGS sequence"/>
</dbReference>
<name>G0P9W2_CAEBE</name>
<proteinExistence type="predicted"/>
<dbReference type="AlphaFoldDB" id="G0P9W2"/>
<evidence type="ECO:0000313" key="6">
    <source>
        <dbReference type="EMBL" id="EGT48760.1"/>
    </source>
</evidence>
<comment type="subcellular location">
    <subcellularLocation>
        <location evidence="1 2 3">Nucleus</location>
    </subcellularLocation>
</comment>
<dbReference type="InterPro" id="IPR001356">
    <property type="entry name" value="HD"/>
</dbReference>
<evidence type="ECO:0000256" key="3">
    <source>
        <dbReference type="RuleBase" id="RU000682"/>
    </source>
</evidence>
<dbReference type="SUPFAM" id="SSF46689">
    <property type="entry name" value="Homeodomain-like"/>
    <property type="match status" value="2"/>
</dbReference>
<organism evidence="7">
    <name type="scientific">Caenorhabditis brenneri</name>
    <name type="common">Nematode worm</name>
    <dbReference type="NCBI Taxonomy" id="135651"/>
    <lineage>
        <taxon>Eukaryota</taxon>
        <taxon>Metazoa</taxon>
        <taxon>Ecdysozoa</taxon>
        <taxon>Nematoda</taxon>
        <taxon>Chromadorea</taxon>
        <taxon>Rhabditida</taxon>
        <taxon>Rhabditina</taxon>
        <taxon>Rhabditomorpha</taxon>
        <taxon>Rhabditoidea</taxon>
        <taxon>Rhabditidae</taxon>
        <taxon>Peloderinae</taxon>
        <taxon>Caenorhabditis</taxon>
    </lineage>
</organism>
<keyword evidence="2 3" id="KW-0238">DNA-binding</keyword>
<dbReference type="HOGENOM" id="CLU_073422_0_0_1"/>
<dbReference type="GO" id="GO:0005634">
    <property type="term" value="C:nucleus"/>
    <property type="evidence" value="ECO:0007669"/>
    <property type="project" value="UniProtKB-SubCell"/>
</dbReference>
<keyword evidence="7" id="KW-1185">Reference proteome</keyword>
<dbReference type="InParanoid" id="G0P9W2"/>
<keyword evidence="2 3" id="KW-0539">Nucleus</keyword>
<evidence type="ECO:0000256" key="4">
    <source>
        <dbReference type="SAM" id="MobiDB-lite"/>
    </source>
</evidence>
<feature type="region of interest" description="Disordered" evidence="4">
    <location>
        <begin position="1"/>
        <end position="21"/>
    </location>
</feature>
<sequence>MTTPPNTTEQTDDEASGSAELPKLELWRIIPDPSKVIEAFYLEGNYYHNEKNLQELSILAKTAPKNVRDTLSRLRKKDEKAGNYVPPPPRHKNDYSEEQRNILLDAFEKSNSIDADGAKELAETIGLTPRQVSNWFCHQRRKLDGRLAERCKERRARIKQEKIKNGTLRTSIFCPEALELLESEFQKTQKSDDGEGNSVVVPYDMLVEKLGMERKQIRDWFSKRKLRGKPKNGLT</sequence>
<dbReference type="Pfam" id="PF23739">
    <property type="entry name" value="HTH_72"/>
    <property type="match status" value="1"/>
</dbReference>
<dbReference type="Pfam" id="PF23737">
    <property type="entry name" value="HTH_71"/>
    <property type="match status" value="1"/>
</dbReference>
<reference evidence="7" key="1">
    <citation type="submission" date="2011-07" db="EMBL/GenBank/DDBJ databases">
        <authorList>
            <consortium name="Caenorhabditis brenneri Sequencing and Analysis Consortium"/>
            <person name="Wilson R.K."/>
        </authorList>
    </citation>
    <scope>NUCLEOTIDE SEQUENCE [LARGE SCALE GENOMIC DNA]</scope>
    <source>
        <strain evidence="7">PB2801</strain>
    </source>
</reference>
<dbReference type="Gene3D" id="1.10.10.60">
    <property type="entry name" value="Homeodomain-like"/>
    <property type="match status" value="2"/>
</dbReference>
<feature type="DNA-binding region" description="Homeobox" evidence="2">
    <location>
        <begin position="88"/>
        <end position="147"/>
    </location>
</feature>
<feature type="domain" description="Homeobox" evidence="5">
    <location>
        <begin position="164"/>
        <end position="231"/>
    </location>
</feature>
<dbReference type="SMART" id="SM00389">
    <property type="entry name" value="HOX"/>
    <property type="match status" value="2"/>
</dbReference>
<dbReference type="InterPro" id="IPR009057">
    <property type="entry name" value="Homeodomain-like_sf"/>
</dbReference>
<dbReference type="CDD" id="cd00086">
    <property type="entry name" value="homeodomain"/>
    <property type="match status" value="2"/>
</dbReference>
<dbReference type="GO" id="GO:0003677">
    <property type="term" value="F:DNA binding"/>
    <property type="evidence" value="ECO:0007669"/>
    <property type="project" value="UniProtKB-UniRule"/>
</dbReference>